<reference evidence="3 4" key="1">
    <citation type="submission" date="2019-02" db="EMBL/GenBank/DDBJ databases">
        <title>Deep-cultivation of Planctomycetes and their phenomic and genomic characterization uncovers novel biology.</title>
        <authorList>
            <person name="Wiegand S."/>
            <person name="Jogler M."/>
            <person name="Boedeker C."/>
            <person name="Pinto D."/>
            <person name="Vollmers J."/>
            <person name="Rivas-Marin E."/>
            <person name="Kohn T."/>
            <person name="Peeters S.H."/>
            <person name="Heuer A."/>
            <person name="Rast P."/>
            <person name="Oberbeckmann S."/>
            <person name="Bunk B."/>
            <person name="Jeske O."/>
            <person name="Meyerdierks A."/>
            <person name="Storesund J.E."/>
            <person name="Kallscheuer N."/>
            <person name="Luecker S."/>
            <person name="Lage O.M."/>
            <person name="Pohl T."/>
            <person name="Merkel B.J."/>
            <person name="Hornburger P."/>
            <person name="Mueller R.-W."/>
            <person name="Bruemmer F."/>
            <person name="Labrenz M."/>
            <person name="Spormann A.M."/>
            <person name="Op den Camp H."/>
            <person name="Overmann J."/>
            <person name="Amann R."/>
            <person name="Jetten M.S.M."/>
            <person name="Mascher T."/>
            <person name="Medema M.H."/>
            <person name="Devos D.P."/>
            <person name="Kaster A.-K."/>
            <person name="Ovreas L."/>
            <person name="Rohde M."/>
            <person name="Galperin M.Y."/>
            <person name="Jogler C."/>
        </authorList>
    </citation>
    <scope>NUCLEOTIDE SEQUENCE [LARGE SCALE GENOMIC DNA]</scope>
    <source>
        <strain evidence="3 4">V22</strain>
    </source>
</reference>
<keyword evidence="1" id="KW-0812">Transmembrane</keyword>
<dbReference type="KEGG" id="chya:V22_09600"/>
<keyword evidence="1" id="KW-0472">Membrane</keyword>
<evidence type="ECO:0000313" key="4">
    <source>
        <dbReference type="Proteomes" id="UP000319976"/>
    </source>
</evidence>
<organism evidence="3 4">
    <name type="scientific">Calycomorphotria hydatis</name>
    <dbReference type="NCBI Taxonomy" id="2528027"/>
    <lineage>
        <taxon>Bacteria</taxon>
        <taxon>Pseudomonadati</taxon>
        <taxon>Planctomycetota</taxon>
        <taxon>Planctomycetia</taxon>
        <taxon>Planctomycetales</taxon>
        <taxon>Planctomycetaceae</taxon>
        <taxon>Calycomorphotria</taxon>
    </lineage>
</organism>
<keyword evidence="4" id="KW-1185">Reference proteome</keyword>
<dbReference type="RefSeq" id="WP_145260270.1">
    <property type="nucleotide sequence ID" value="NZ_CP036316.1"/>
</dbReference>
<evidence type="ECO:0000256" key="1">
    <source>
        <dbReference type="SAM" id="Phobius"/>
    </source>
</evidence>
<accession>A0A517T5S6</accession>
<gene>
    <name evidence="3" type="ORF">V22_09600</name>
</gene>
<keyword evidence="1" id="KW-1133">Transmembrane helix</keyword>
<dbReference type="InterPro" id="IPR025640">
    <property type="entry name" value="GYF_2"/>
</dbReference>
<evidence type="ECO:0000259" key="2">
    <source>
        <dbReference type="Pfam" id="PF14237"/>
    </source>
</evidence>
<dbReference type="Proteomes" id="UP000319976">
    <property type="component" value="Chromosome"/>
</dbReference>
<dbReference type="EMBL" id="CP036316">
    <property type="protein sequence ID" value="QDT63735.1"/>
    <property type="molecule type" value="Genomic_DNA"/>
</dbReference>
<dbReference type="OrthoDB" id="276348at2"/>
<sequence>METETEELKWYYRLDEDEELGPVLAHELEDLVREGQLGAEDKIRDEDSSLWRAVRRVPRFASLVGVNVAAAEEDPSLSASETLEGVNLDTASEAVVKAQLTDLASEAAQSLLVGEMDGEFENRDPAEIPFYRRTSTLVIAATLLIAAFTAFSWGSVETYKNASNQTAHQAAVKLLDKMEAAYRLGSDSPEWQALQSQIPKQVDDIRGDIFKSRKATGSGNLIDWTLDAMESAAEPGGDSQRDTGEYLEQARTRMSYATLSFRVKIDSLRGAY</sequence>
<feature type="transmembrane region" description="Helical" evidence="1">
    <location>
        <begin position="137"/>
        <end position="156"/>
    </location>
</feature>
<proteinExistence type="predicted"/>
<feature type="domain" description="GYF" evidence="2">
    <location>
        <begin position="10"/>
        <end position="59"/>
    </location>
</feature>
<protein>
    <recommendedName>
        <fullName evidence="2">GYF domain-containing protein</fullName>
    </recommendedName>
</protein>
<name>A0A517T5S6_9PLAN</name>
<dbReference type="Pfam" id="PF14237">
    <property type="entry name" value="GYF_2"/>
    <property type="match status" value="1"/>
</dbReference>
<evidence type="ECO:0000313" key="3">
    <source>
        <dbReference type="EMBL" id="QDT63735.1"/>
    </source>
</evidence>
<dbReference type="AlphaFoldDB" id="A0A517T5S6"/>